<keyword evidence="9 11" id="KW-0067">ATP-binding</keyword>
<evidence type="ECO:0000256" key="5">
    <source>
        <dbReference type="ARBA" id="ARBA00008689"/>
    </source>
</evidence>
<dbReference type="Pfam" id="PF07831">
    <property type="entry name" value="PYNP_C"/>
    <property type="match status" value="1"/>
</dbReference>
<dbReference type="SMART" id="SM00941">
    <property type="entry name" value="PYNP_C"/>
    <property type="match status" value="1"/>
</dbReference>
<feature type="region of interest" description="Disordered" evidence="12">
    <location>
        <begin position="676"/>
        <end position="701"/>
    </location>
</feature>
<dbReference type="SMART" id="SM00072">
    <property type="entry name" value="GuKc"/>
    <property type="match status" value="1"/>
</dbReference>
<evidence type="ECO:0000256" key="6">
    <source>
        <dbReference type="ARBA" id="ARBA00022676"/>
    </source>
</evidence>
<dbReference type="InterPro" id="IPR017459">
    <property type="entry name" value="Glycosyl_Trfase_fam3_N_dom"/>
</dbReference>
<dbReference type="NCBIfam" id="NF003338">
    <property type="entry name" value="PRK04350.1"/>
    <property type="match status" value="1"/>
</dbReference>
<reference evidence="14" key="1">
    <citation type="submission" date="2022-12" db="EMBL/GenBank/DDBJ databases">
        <title>Jiella pelagia sp. nov., isolated from phosphonate enriched culture of Northwest Pacific surface seawater.</title>
        <authorList>
            <person name="Shin D.Y."/>
            <person name="Hwang C.Y."/>
        </authorList>
    </citation>
    <scope>NUCLEOTIDE SEQUENCE</scope>
    <source>
        <strain evidence="14">HL-NP1</strain>
    </source>
</reference>
<evidence type="ECO:0000256" key="1">
    <source>
        <dbReference type="ARBA" id="ARBA00000373"/>
    </source>
</evidence>
<dbReference type="InterPro" id="IPR035902">
    <property type="entry name" value="Nuc_phospho_transferase"/>
</dbReference>
<dbReference type="SUPFAM" id="SSF54680">
    <property type="entry name" value="Pyrimidine nucleoside phosphorylase C-terminal domain"/>
    <property type="match status" value="1"/>
</dbReference>
<evidence type="ECO:0000256" key="11">
    <source>
        <dbReference type="HAMAP-Rule" id="MF_00836"/>
    </source>
</evidence>
<dbReference type="PANTHER" id="PTHR10515:SF0">
    <property type="entry name" value="THYMIDINE PHOSPHORYLASE"/>
    <property type="match status" value="1"/>
</dbReference>
<dbReference type="InterPro" id="IPR027417">
    <property type="entry name" value="P-loop_NTPase"/>
</dbReference>
<dbReference type="Gene3D" id="3.40.50.300">
    <property type="entry name" value="P-loop containing nucleotide triphosphate hydrolases"/>
    <property type="match status" value="1"/>
</dbReference>
<dbReference type="EC" id="2.7.4.23" evidence="11"/>
<dbReference type="PROSITE" id="PS50052">
    <property type="entry name" value="GUANYLATE_KINASE_2"/>
    <property type="match status" value="1"/>
</dbReference>
<dbReference type="InterPro" id="IPR013102">
    <property type="entry name" value="PYNP_C"/>
</dbReference>
<dbReference type="InterPro" id="IPR008144">
    <property type="entry name" value="Guanylate_kin-like_dom"/>
</dbReference>
<dbReference type="Gene3D" id="3.40.1030.10">
    <property type="entry name" value="Nucleoside phosphorylase/phosphoribosyltransferase catalytic domain"/>
    <property type="match status" value="1"/>
</dbReference>
<dbReference type="Gene3D" id="1.20.970.50">
    <property type="match status" value="1"/>
</dbReference>
<comment type="catalytic activity">
    <reaction evidence="1 11">
        <text>alpha-D-ribose 1,5-bisphosphate + ATP = 5-phospho-alpha-D-ribose 1-diphosphate + ADP</text>
        <dbReference type="Rhea" id="RHEA:20109"/>
        <dbReference type="ChEBI" id="CHEBI:30616"/>
        <dbReference type="ChEBI" id="CHEBI:58017"/>
        <dbReference type="ChEBI" id="CHEBI:68688"/>
        <dbReference type="ChEBI" id="CHEBI:456216"/>
        <dbReference type="EC" id="2.7.4.23"/>
    </reaction>
</comment>
<dbReference type="SUPFAM" id="SSF47648">
    <property type="entry name" value="Nucleoside phosphorylase/phosphoribosyltransferase N-terminal domain"/>
    <property type="match status" value="1"/>
</dbReference>
<comment type="catalytic activity">
    <reaction evidence="10">
        <text>thymidine + phosphate = 2-deoxy-alpha-D-ribose 1-phosphate + thymine</text>
        <dbReference type="Rhea" id="RHEA:16037"/>
        <dbReference type="ChEBI" id="CHEBI:17748"/>
        <dbReference type="ChEBI" id="CHEBI:17821"/>
        <dbReference type="ChEBI" id="CHEBI:43474"/>
        <dbReference type="ChEBI" id="CHEBI:57259"/>
        <dbReference type="EC" id="2.4.2.4"/>
    </reaction>
</comment>
<evidence type="ECO:0000256" key="2">
    <source>
        <dbReference type="ARBA" id="ARBA00002554"/>
    </source>
</evidence>
<evidence type="ECO:0000256" key="3">
    <source>
        <dbReference type="ARBA" id="ARBA00005069"/>
    </source>
</evidence>
<evidence type="ECO:0000256" key="12">
    <source>
        <dbReference type="SAM" id="MobiDB-lite"/>
    </source>
</evidence>
<feature type="binding site" evidence="11">
    <location>
        <begin position="11"/>
        <end position="18"/>
    </location>
    <ligand>
        <name>ATP</name>
        <dbReference type="ChEBI" id="CHEBI:30616"/>
    </ligand>
</feature>
<dbReference type="SUPFAM" id="SSF52540">
    <property type="entry name" value="P-loop containing nucleoside triphosphate hydrolases"/>
    <property type="match status" value="1"/>
</dbReference>
<keyword evidence="8 11" id="KW-0547">Nucleotide-binding</keyword>
<sequence length="701" mass="74438">MQTGTLFYVVGPSGVGKDTLMSEGMKALGPSGRYVQARRVITRPAGIGEDHQPVDPETFAGMVRDGRFLHHWQAHGLSYGLPISILDDLKAGRNVIANGSRGAIPDLAGVVDRFVIVEITAPPGVVRERLIARGRESADEIERRLARAVEPLPSSQDVVTVINDTSLDEAVSLLVATLDHHASRLCLRRLPIASGQRRMAYLREDNPLVDAAALAGAGRIEITHADAGAVRAELALVEPCDMLRADEIGLSREAFDALSVDNGSLVSIARTPSPNSRMILRRKIAGERLRAEDYETLFGDIVDGRYPDGETAAFLLKAIQSLDCEEAIAVARARCRFGPRIDWGSPIVVDKHSLGGIPGSRITLIVVPIVAAAGLLMPKTSSRAITSASGTADVMEALCRIDLSFADVDRVVRQAGGCIAWNGRLNHSVLDDVVNAITRPLALDSNTWSVASILSKKWTAGSTHVVIDMPYGPNAKLKTRAEADELGRIFERVGAGLGMTVRAFATDGGNAIGNGIGPALELRDVMKVLENAPDAPADLRMKALFFASEILSFSPQHGSLAEARMTAEEILASGRAREKLDEIAAAQGAHRPIMPGTFTKTIRAGRDGIVASVDGWHIAGIARRAGAPHDKSAGVDLKVGPGRKVLDGDPLFTVHSGSVASLERAVAAATPDTGITLSSDGISPPHIRVHPREVPPAPTVT</sequence>
<dbReference type="NCBIfam" id="TIGR02645">
    <property type="entry name" value="ARCH_P_rylase"/>
    <property type="match status" value="1"/>
</dbReference>
<evidence type="ECO:0000256" key="10">
    <source>
        <dbReference type="ARBA" id="ARBA00048550"/>
    </source>
</evidence>
<dbReference type="NCBIfam" id="TIGR02322">
    <property type="entry name" value="phosphon_PhnN"/>
    <property type="match status" value="1"/>
</dbReference>
<gene>
    <name evidence="11 14" type="primary">phnN</name>
    <name evidence="14" type="ORF">OH818_22955</name>
</gene>
<comment type="function">
    <text evidence="2 11">Catalyzes the phosphorylation of ribose 1,5-bisphosphate to 5-phospho-D-ribosyl alpha-1-diphosphate (PRPP).</text>
</comment>
<organism evidence="14 15">
    <name type="scientific">Jiella pelagia</name>
    <dbReference type="NCBI Taxonomy" id="2986949"/>
    <lineage>
        <taxon>Bacteria</taxon>
        <taxon>Pseudomonadati</taxon>
        <taxon>Pseudomonadota</taxon>
        <taxon>Alphaproteobacteria</taxon>
        <taxon>Hyphomicrobiales</taxon>
        <taxon>Aurantimonadaceae</taxon>
        <taxon>Jiella</taxon>
    </lineage>
</organism>
<dbReference type="EMBL" id="CP114029">
    <property type="protein sequence ID" value="WAP68198.1"/>
    <property type="molecule type" value="Genomic_DNA"/>
</dbReference>
<keyword evidence="15" id="KW-1185">Reference proteome</keyword>
<evidence type="ECO:0000313" key="15">
    <source>
        <dbReference type="Proteomes" id="UP001164020"/>
    </source>
</evidence>
<dbReference type="PANTHER" id="PTHR10515">
    <property type="entry name" value="THYMIDINE PHOSPHORYLASE"/>
    <property type="match status" value="1"/>
</dbReference>
<name>A0ABY7BXQ9_9HYPH</name>
<comment type="similarity">
    <text evidence="5">In the C-terminal section; belongs to the thymidine/pyrimidine-nucleoside phosphorylase family. Type 2 subfamily.</text>
</comment>
<dbReference type="Gene3D" id="3.90.1170.30">
    <property type="entry name" value="Pyrimidine nucleoside phosphorylase-like, C-terminal domain"/>
    <property type="match status" value="1"/>
</dbReference>
<evidence type="ECO:0000259" key="13">
    <source>
        <dbReference type="PROSITE" id="PS50052"/>
    </source>
</evidence>
<dbReference type="InterPro" id="IPR008145">
    <property type="entry name" value="GK/Ca_channel_bsu"/>
</dbReference>
<comment type="similarity">
    <text evidence="4">In the N-terminal section; belongs to the ribose 1,5-bisphosphokinase family.</text>
</comment>
<dbReference type="InterPro" id="IPR017872">
    <property type="entry name" value="Pyrmidine_PPase_CS"/>
</dbReference>
<dbReference type="InterPro" id="IPR012699">
    <property type="entry name" value="PhnN"/>
</dbReference>
<comment type="pathway">
    <text evidence="3 11">Metabolic intermediate biosynthesis; 5-phospho-alpha-D-ribose 1-diphosphate biosynthesis; 5-phospho-alpha-D-ribose 1-diphosphate from D-ribose 5-phosphate (route II): step 3/3.</text>
</comment>
<evidence type="ECO:0000313" key="14">
    <source>
        <dbReference type="EMBL" id="WAP68198.1"/>
    </source>
</evidence>
<dbReference type="Proteomes" id="UP001164020">
    <property type="component" value="Chromosome"/>
</dbReference>
<evidence type="ECO:0000256" key="8">
    <source>
        <dbReference type="ARBA" id="ARBA00022741"/>
    </source>
</evidence>
<dbReference type="Pfam" id="PF00591">
    <property type="entry name" value="Glycos_transf_3"/>
    <property type="match status" value="1"/>
</dbReference>
<dbReference type="Pfam" id="PF02885">
    <property type="entry name" value="Glycos_trans_3N"/>
    <property type="match status" value="1"/>
</dbReference>
<keyword evidence="6" id="KW-0328">Glycosyltransferase</keyword>
<evidence type="ECO:0000256" key="9">
    <source>
        <dbReference type="ARBA" id="ARBA00022840"/>
    </source>
</evidence>
<accession>A0ABY7BXQ9</accession>
<proteinExistence type="inferred from homology"/>
<dbReference type="InterPro" id="IPR036320">
    <property type="entry name" value="Glycosyl_Trfase_fam3_N_dom_sf"/>
</dbReference>
<evidence type="ECO:0000256" key="7">
    <source>
        <dbReference type="ARBA" id="ARBA00022679"/>
    </source>
</evidence>
<dbReference type="InterPro" id="IPR000312">
    <property type="entry name" value="Glycosyl_Trfase_fam3"/>
</dbReference>
<dbReference type="SUPFAM" id="SSF52418">
    <property type="entry name" value="Nucleoside phosphorylase/phosphoribosyltransferase catalytic domain"/>
    <property type="match status" value="1"/>
</dbReference>
<keyword evidence="7 11" id="KW-0808">Transferase</keyword>
<dbReference type="InterPro" id="IPR036566">
    <property type="entry name" value="PYNP-like_C_sf"/>
</dbReference>
<protein>
    <recommendedName>
        <fullName evidence="11">Ribose 1,5-bisphosphate phosphokinase PhnN</fullName>
        <ecNumber evidence="11">2.7.4.23</ecNumber>
    </recommendedName>
    <alternativeName>
        <fullName evidence="11">Ribose 1,5-bisphosphokinase</fullName>
    </alternativeName>
</protein>
<dbReference type="RefSeq" id="WP_268880672.1">
    <property type="nucleotide sequence ID" value="NZ_CP114029.1"/>
</dbReference>
<dbReference type="InterPro" id="IPR013466">
    <property type="entry name" value="Thymidine/AMP_Pase"/>
</dbReference>
<evidence type="ECO:0000256" key="4">
    <source>
        <dbReference type="ARBA" id="ARBA00005935"/>
    </source>
</evidence>
<dbReference type="PROSITE" id="PS00647">
    <property type="entry name" value="THYMID_PHOSPHORYLASE"/>
    <property type="match status" value="1"/>
</dbReference>
<dbReference type="InterPro" id="IPR000053">
    <property type="entry name" value="Thymidine/pyrmidine_PPase"/>
</dbReference>
<dbReference type="HAMAP" id="MF_00836">
    <property type="entry name" value="PhnN"/>
    <property type="match status" value="1"/>
</dbReference>
<comment type="similarity">
    <text evidence="11">Belongs to the ribose 1,5-bisphosphokinase family.</text>
</comment>
<feature type="domain" description="Guanylate kinase-like" evidence="13">
    <location>
        <begin position="4"/>
        <end position="179"/>
    </location>
</feature>